<accession>A0A086TES1</accession>
<feature type="compositionally biased region" description="Polar residues" evidence="1">
    <location>
        <begin position="43"/>
        <end position="52"/>
    </location>
</feature>
<sequence>MPSSSHIQQQGGIANQPTTKDAETASVSTFASDQVLAEKAQPKPSSSKNGTDFSEKDLKDKLLKSQIRFV</sequence>
<feature type="region of interest" description="Disordered" evidence="1">
    <location>
        <begin position="1"/>
        <end position="57"/>
    </location>
</feature>
<dbReference type="EMBL" id="JPKY01000007">
    <property type="protein sequence ID" value="KFH47853.1"/>
    <property type="molecule type" value="Genomic_DNA"/>
</dbReference>
<evidence type="ECO:0000256" key="1">
    <source>
        <dbReference type="SAM" id="MobiDB-lite"/>
    </source>
</evidence>
<keyword evidence="3" id="KW-1185">Reference proteome</keyword>
<dbReference type="Proteomes" id="UP000029964">
    <property type="component" value="Unassembled WGS sequence"/>
</dbReference>
<comment type="caution">
    <text evidence="2">The sequence shown here is derived from an EMBL/GenBank/DDBJ whole genome shotgun (WGS) entry which is preliminary data.</text>
</comment>
<gene>
    <name evidence="2" type="ORF">ACRE_013420</name>
</gene>
<evidence type="ECO:0000313" key="3">
    <source>
        <dbReference type="Proteomes" id="UP000029964"/>
    </source>
</evidence>
<proteinExistence type="predicted"/>
<protein>
    <submittedName>
        <fullName evidence="2">Uncharacterized protein</fullName>
    </submittedName>
</protein>
<dbReference type="HOGENOM" id="CLU_2757195_0_0_1"/>
<feature type="compositionally biased region" description="Polar residues" evidence="1">
    <location>
        <begin position="1"/>
        <end position="32"/>
    </location>
</feature>
<dbReference type="AlphaFoldDB" id="A0A086TES1"/>
<evidence type="ECO:0000313" key="2">
    <source>
        <dbReference type="EMBL" id="KFH47853.1"/>
    </source>
</evidence>
<name>A0A086TES1_HAPC1</name>
<organism evidence="2 3">
    <name type="scientific">Hapsidospora chrysogenum (strain ATCC 11550 / CBS 779.69 / DSM 880 / IAM 14645 / JCM 23072 / IMI 49137)</name>
    <name type="common">Acremonium chrysogenum</name>
    <dbReference type="NCBI Taxonomy" id="857340"/>
    <lineage>
        <taxon>Eukaryota</taxon>
        <taxon>Fungi</taxon>
        <taxon>Dikarya</taxon>
        <taxon>Ascomycota</taxon>
        <taxon>Pezizomycotina</taxon>
        <taxon>Sordariomycetes</taxon>
        <taxon>Hypocreomycetidae</taxon>
        <taxon>Hypocreales</taxon>
        <taxon>Bionectriaceae</taxon>
        <taxon>Hapsidospora</taxon>
    </lineage>
</organism>
<reference evidence="3" key="1">
    <citation type="journal article" date="2014" name="Genome Announc.">
        <title>Genome sequence and annotation of Acremonium chrysogenum, producer of the beta-lactam antibiotic cephalosporin C.</title>
        <authorList>
            <person name="Terfehr D."/>
            <person name="Dahlmann T.A."/>
            <person name="Specht T."/>
            <person name="Zadra I."/>
            <person name="Kuernsteiner H."/>
            <person name="Kueck U."/>
        </authorList>
    </citation>
    <scope>NUCLEOTIDE SEQUENCE [LARGE SCALE GENOMIC DNA]</scope>
    <source>
        <strain evidence="3">ATCC 11550 / CBS 779.69 / DSM 880 / IAM 14645 / JCM 23072 / IMI 49137</strain>
    </source>
</reference>